<evidence type="ECO:0000313" key="3">
    <source>
        <dbReference type="EMBL" id="THF94676.1"/>
    </source>
</evidence>
<dbReference type="PANTHER" id="PTHR47926:SF423">
    <property type="entry name" value="REPEAT-CONTAINING PROTEIN, PUTATIVE-RELATED"/>
    <property type="match status" value="1"/>
</dbReference>
<dbReference type="FunFam" id="1.25.40.10:FF:001096">
    <property type="entry name" value="Pentatricopeptide repeat-containing protein"/>
    <property type="match status" value="1"/>
</dbReference>
<feature type="repeat" description="PPR" evidence="2">
    <location>
        <begin position="219"/>
        <end position="253"/>
    </location>
</feature>
<sequence length="787" mass="89177">MRKPASRSVLLFNFTKNLSSSKLLLFSVSNHHYHSHHAVPNQPLNGEKKLNHQWLLQLLQERSRILSINATKSLHALAITMGSNFPQPIFLNNTTISYYVSVGELLLARKVFDEMPQRNIVSYNTMIGAYGRCKNAEEAWKLFSEMRSRGFEPTQFTFGGLLSCPSLDLFRGFYLQGLIIKSGLLYTDAFAGTALLGLFGRHGCLDETLKAFEDMPQKNLVTWNSMISLFGRNGFVEESIIMLRELMKIEWRLSEYSFVGVLSGFVSDEDLELGEQVHGLLIKNGLGCKVLVANAMINMYVKFSDSYTAEKLFREVPVRDIVSWNTIIGALAKSDHPGKALELFLKMYVDGVWPNQTTFVSVINSCTSSQILMYGKFIHAKIIKYMFGSDVFVGSALVDFYAKHDELKDTRRCFDDIDEKNVVSWNALIFGYSKKHCLSSFSMLREMIRMDYRPNEYSFSTVLQSSFTLELQQLHSLIIKMGFHQNEYVLCSLITSYTKNGLISDALILVPATNTPLPVVPSNVIAGVYNRIRQYHKAQEIFSLLEEPDLVSWNILIAACSRNGDYKEVFELFGHMQLACIHPDNYTYVSLLSACTKLCNLALGSSLHGLIMKTDFDFKLCDMFVYNVMIDMYGKCGNLESSLKTFNEMTDKNLISWTALISALGLHGRADEALQRFRQMEAVGFKPDRVAFVAMLSACRHGGLVDEGKELFGKMKTNYGIEPDMDHYVLMVDLLSRYGHLKEAEQLIVGMPFLPNALIWRSFLEGCNRQRSAEYLAVEDRNLKSSG</sequence>
<feature type="repeat" description="PPR" evidence="2">
    <location>
        <begin position="320"/>
        <end position="354"/>
    </location>
</feature>
<dbReference type="InterPro" id="IPR002885">
    <property type="entry name" value="PPR_rpt"/>
</dbReference>
<dbReference type="Gene3D" id="1.25.40.10">
    <property type="entry name" value="Tetratricopeptide repeat domain"/>
    <property type="match status" value="5"/>
</dbReference>
<feature type="repeat" description="PPR" evidence="2">
    <location>
        <begin position="622"/>
        <end position="652"/>
    </location>
</feature>
<feature type="repeat" description="PPR" evidence="2">
    <location>
        <begin position="119"/>
        <end position="153"/>
    </location>
</feature>
<organism evidence="3 4">
    <name type="scientific">Camellia sinensis var. sinensis</name>
    <name type="common">China tea</name>
    <dbReference type="NCBI Taxonomy" id="542762"/>
    <lineage>
        <taxon>Eukaryota</taxon>
        <taxon>Viridiplantae</taxon>
        <taxon>Streptophyta</taxon>
        <taxon>Embryophyta</taxon>
        <taxon>Tracheophyta</taxon>
        <taxon>Spermatophyta</taxon>
        <taxon>Magnoliopsida</taxon>
        <taxon>eudicotyledons</taxon>
        <taxon>Gunneridae</taxon>
        <taxon>Pentapetalae</taxon>
        <taxon>asterids</taxon>
        <taxon>Ericales</taxon>
        <taxon>Theaceae</taxon>
        <taxon>Camellia</taxon>
    </lineage>
</organism>
<evidence type="ECO:0000256" key="1">
    <source>
        <dbReference type="ARBA" id="ARBA00022737"/>
    </source>
</evidence>
<dbReference type="InterPro" id="IPR046960">
    <property type="entry name" value="PPR_At4g14850-like_plant"/>
</dbReference>
<dbReference type="GO" id="GO:0003723">
    <property type="term" value="F:RNA binding"/>
    <property type="evidence" value="ECO:0007669"/>
    <property type="project" value="InterPro"/>
</dbReference>
<keyword evidence="4" id="KW-1185">Reference proteome</keyword>
<evidence type="ECO:0008006" key="5">
    <source>
        <dbReference type="Google" id="ProtNLM"/>
    </source>
</evidence>
<dbReference type="FunFam" id="1.25.40.10:FF:000073">
    <property type="entry name" value="Pentatricopeptide repeat-containing protein chloroplastic"/>
    <property type="match status" value="1"/>
</dbReference>
<dbReference type="Pfam" id="PF13041">
    <property type="entry name" value="PPR_2"/>
    <property type="match status" value="3"/>
</dbReference>
<feature type="repeat" description="PPR" evidence="2">
    <location>
        <begin position="688"/>
        <end position="723"/>
    </location>
</feature>
<dbReference type="Pfam" id="PF01535">
    <property type="entry name" value="PPR"/>
    <property type="match status" value="6"/>
</dbReference>
<dbReference type="GO" id="GO:0009451">
    <property type="term" value="P:RNA modification"/>
    <property type="evidence" value="ECO:0007669"/>
    <property type="project" value="InterPro"/>
</dbReference>
<keyword evidence="1" id="KW-0677">Repeat</keyword>
<reference evidence="3 4" key="1">
    <citation type="journal article" date="2018" name="Proc. Natl. Acad. Sci. U.S.A.">
        <title>Draft genome sequence of Camellia sinensis var. sinensis provides insights into the evolution of the tea genome and tea quality.</title>
        <authorList>
            <person name="Wei C."/>
            <person name="Yang H."/>
            <person name="Wang S."/>
            <person name="Zhao J."/>
            <person name="Liu C."/>
            <person name="Gao L."/>
            <person name="Xia E."/>
            <person name="Lu Y."/>
            <person name="Tai Y."/>
            <person name="She G."/>
            <person name="Sun J."/>
            <person name="Cao H."/>
            <person name="Tong W."/>
            <person name="Gao Q."/>
            <person name="Li Y."/>
            <person name="Deng W."/>
            <person name="Jiang X."/>
            <person name="Wang W."/>
            <person name="Chen Q."/>
            <person name="Zhang S."/>
            <person name="Li H."/>
            <person name="Wu J."/>
            <person name="Wang P."/>
            <person name="Li P."/>
            <person name="Shi C."/>
            <person name="Zheng F."/>
            <person name="Jian J."/>
            <person name="Huang B."/>
            <person name="Shan D."/>
            <person name="Shi M."/>
            <person name="Fang C."/>
            <person name="Yue Y."/>
            <person name="Li F."/>
            <person name="Li D."/>
            <person name="Wei S."/>
            <person name="Han B."/>
            <person name="Jiang C."/>
            <person name="Yin Y."/>
            <person name="Xia T."/>
            <person name="Zhang Z."/>
            <person name="Bennetzen J.L."/>
            <person name="Zhao S."/>
            <person name="Wan X."/>
        </authorList>
    </citation>
    <scope>NUCLEOTIDE SEQUENCE [LARGE SCALE GENOMIC DNA]</scope>
    <source>
        <strain evidence="4">cv. Shuchazao</strain>
        <tissue evidence="3">Leaf</tissue>
    </source>
</reference>
<dbReference type="InterPro" id="IPR011990">
    <property type="entry name" value="TPR-like_helical_dom_sf"/>
</dbReference>
<accession>A0A4V3WIW5</accession>
<dbReference type="STRING" id="542762.A0A4V3WIW5"/>
<dbReference type="AlphaFoldDB" id="A0A4V3WIW5"/>
<dbReference type="GO" id="GO:0099402">
    <property type="term" value="P:plant organ development"/>
    <property type="evidence" value="ECO:0007669"/>
    <property type="project" value="UniProtKB-ARBA"/>
</dbReference>
<proteinExistence type="predicted"/>
<evidence type="ECO:0000256" key="2">
    <source>
        <dbReference type="PROSITE-ProRule" id="PRU00708"/>
    </source>
</evidence>
<dbReference type="PANTHER" id="PTHR47926">
    <property type="entry name" value="PENTATRICOPEPTIDE REPEAT-CONTAINING PROTEIN"/>
    <property type="match status" value="1"/>
</dbReference>
<protein>
    <recommendedName>
        <fullName evidence="5">Pentacotripeptide-repeat region of PRORP domain-containing protein</fullName>
    </recommendedName>
</protein>
<comment type="caution">
    <text evidence="3">The sequence shown here is derived from an EMBL/GenBank/DDBJ whole genome shotgun (WGS) entry which is preliminary data.</text>
</comment>
<dbReference type="Proteomes" id="UP000306102">
    <property type="component" value="Unassembled WGS sequence"/>
</dbReference>
<gene>
    <name evidence="3" type="ORF">TEA_015538</name>
</gene>
<feature type="repeat" description="PPR" evidence="2">
    <location>
        <begin position="653"/>
        <end position="687"/>
    </location>
</feature>
<dbReference type="FunFam" id="1.25.40.10:FF:000158">
    <property type="entry name" value="pentatricopeptide repeat-containing protein At2g33680"/>
    <property type="match status" value="1"/>
</dbReference>
<evidence type="ECO:0000313" key="4">
    <source>
        <dbReference type="Proteomes" id="UP000306102"/>
    </source>
</evidence>
<feature type="repeat" description="PPR" evidence="2">
    <location>
        <begin position="549"/>
        <end position="583"/>
    </location>
</feature>
<dbReference type="PROSITE" id="PS51375">
    <property type="entry name" value="PPR"/>
    <property type="match status" value="7"/>
</dbReference>
<dbReference type="NCBIfam" id="TIGR00756">
    <property type="entry name" value="PPR"/>
    <property type="match status" value="6"/>
</dbReference>
<name>A0A4V3WIW5_CAMSN</name>
<dbReference type="EMBL" id="SDRB02013566">
    <property type="protein sequence ID" value="THF94676.1"/>
    <property type="molecule type" value="Genomic_DNA"/>
</dbReference>